<dbReference type="AlphaFoldDB" id="A0AAV2PVV3"/>
<feature type="non-terminal residue" evidence="1">
    <location>
        <position position="1"/>
    </location>
</feature>
<protein>
    <submittedName>
        <fullName evidence="1">Uncharacterized protein</fullName>
    </submittedName>
</protein>
<comment type="caution">
    <text evidence="1">The sequence shown here is derived from an EMBL/GenBank/DDBJ whole genome shotgun (WGS) entry which is preliminary data.</text>
</comment>
<sequence length="105" mass="11753">HLLPLHGSRVFASYQRATPPSIPVPPCELPGGGDIAPPKIVSVVRKKRGDVIHPKSPEESNRCRRFLSLKPFDQRRPSLPNHLYRRLNSWCLCGQGKGAPMSQHK</sequence>
<dbReference type="Proteomes" id="UP001497623">
    <property type="component" value="Unassembled WGS sequence"/>
</dbReference>
<evidence type="ECO:0000313" key="1">
    <source>
        <dbReference type="EMBL" id="CAL4064503.1"/>
    </source>
</evidence>
<accession>A0AAV2PVV3</accession>
<evidence type="ECO:0000313" key="2">
    <source>
        <dbReference type="Proteomes" id="UP001497623"/>
    </source>
</evidence>
<reference evidence="1 2" key="1">
    <citation type="submission" date="2024-05" db="EMBL/GenBank/DDBJ databases">
        <authorList>
            <person name="Wallberg A."/>
        </authorList>
    </citation>
    <scope>NUCLEOTIDE SEQUENCE [LARGE SCALE GENOMIC DNA]</scope>
</reference>
<dbReference type="EMBL" id="CAXKWB010001500">
    <property type="protein sequence ID" value="CAL4064503.1"/>
    <property type="molecule type" value="Genomic_DNA"/>
</dbReference>
<organism evidence="1 2">
    <name type="scientific">Meganyctiphanes norvegica</name>
    <name type="common">Northern krill</name>
    <name type="synonym">Thysanopoda norvegica</name>
    <dbReference type="NCBI Taxonomy" id="48144"/>
    <lineage>
        <taxon>Eukaryota</taxon>
        <taxon>Metazoa</taxon>
        <taxon>Ecdysozoa</taxon>
        <taxon>Arthropoda</taxon>
        <taxon>Crustacea</taxon>
        <taxon>Multicrustacea</taxon>
        <taxon>Malacostraca</taxon>
        <taxon>Eumalacostraca</taxon>
        <taxon>Eucarida</taxon>
        <taxon>Euphausiacea</taxon>
        <taxon>Euphausiidae</taxon>
        <taxon>Meganyctiphanes</taxon>
    </lineage>
</organism>
<keyword evidence="2" id="KW-1185">Reference proteome</keyword>
<feature type="non-terminal residue" evidence="1">
    <location>
        <position position="105"/>
    </location>
</feature>
<gene>
    <name evidence="1" type="ORF">MNOR_LOCUS4135</name>
</gene>
<name>A0AAV2PVV3_MEGNR</name>
<proteinExistence type="predicted"/>